<dbReference type="InterPro" id="IPR041698">
    <property type="entry name" value="Methyltransf_25"/>
</dbReference>
<dbReference type="InterPro" id="IPR029063">
    <property type="entry name" value="SAM-dependent_MTases_sf"/>
</dbReference>
<dbReference type="Proteomes" id="UP000094622">
    <property type="component" value="Unassembled WGS sequence"/>
</dbReference>
<sequence>MGAAAGEGGRGQVHDQARAMDRMYRHTRHLYDLTRRPYLLGRDAMIARMPVPAGGLVLEMACGTGRNLVEIARRHPTAQLCGFDISAEMLKTARANVARAGLSERIRLAEGDATAFDPVAAFGVSAFDVVCVSYALSMIPDWRAAIREGLRLTRPEGGFACADFGDAAGLGAPLRRGLHGWLGLFHVTPRHDLEAELTALPPGPAAR</sequence>
<dbReference type="PATRIC" id="fig|1439726.3.peg.1947"/>
<evidence type="ECO:0000259" key="1">
    <source>
        <dbReference type="Pfam" id="PF13649"/>
    </source>
</evidence>
<dbReference type="AlphaFoldDB" id="A0A1E3H503"/>
<keyword evidence="2" id="KW-0489">Methyltransferase</keyword>
<dbReference type="EC" id="2.1.1.163" evidence="2"/>
<name>A0A1E3H503_9HYPH</name>
<keyword evidence="3" id="KW-1185">Reference proteome</keyword>
<dbReference type="Pfam" id="PF13649">
    <property type="entry name" value="Methyltransf_25"/>
    <property type="match status" value="1"/>
</dbReference>
<dbReference type="EMBL" id="MCRJ01000037">
    <property type="protein sequence ID" value="ODN70856.1"/>
    <property type="molecule type" value="Genomic_DNA"/>
</dbReference>
<reference evidence="2 3" key="1">
    <citation type="submission" date="2016-07" db="EMBL/GenBank/DDBJ databases">
        <title>Draft Genome Sequence of Methylobrevis pamukkalensis PK2.</title>
        <authorList>
            <person name="Vasilenko O.V."/>
            <person name="Doronina N.V."/>
            <person name="Shmareva M.N."/>
            <person name="Tarlachkov S.V."/>
            <person name="Mustakhimov I."/>
            <person name="Trotsenko Y.A."/>
        </authorList>
    </citation>
    <scope>NUCLEOTIDE SEQUENCE [LARGE SCALE GENOMIC DNA]</scope>
    <source>
        <strain evidence="2 3">PK2</strain>
    </source>
</reference>
<dbReference type="GO" id="GO:0032259">
    <property type="term" value="P:methylation"/>
    <property type="evidence" value="ECO:0007669"/>
    <property type="project" value="UniProtKB-KW"/>
</dbReference>
<feature type="domain" description="Methyltransferase" evidence="1">
    <location>
        <begin position="57"/>
        <end position="157"/>
    </location>
</feature>
<comment type="caution">
    <text evidence="2">The sequence shown here is derived from an EMBL/GenBank/DDBJ whole genome shotgun (WGS) entry which is preliminary data.</text>
</comment>
<dbReference type="PANTHER" id="PTHR43591">
    <property type="entry name" value="METHYLTRANSFERASE"/>
    <property type="match status" value="1"/>
</dbReference>
<dbReference type="GO" id="GO:0043770">
    <property type="term" value="F:demethylmenaquinone methyltransferase activity"/>
    <property type="evidence" value="ECO:0007669"/>
    <property type="project" value="UniProtKB-EC"/>
</dbReference>
<evidence type="ECO:0000313" key="3">
    <source>
        <dbReference type="Proteomes" id="UP000094622"/>
    </source>
</evidence>
<evidence type="ECO:0000313" key="2">
    <source>
        <dbReference type="EMBL" id="ODN70856.1"/>
    </source>
</evidence>
<dbReference type="Gene3D" id="3.40.50.150">
    <property type="entry name" value="Vaccinia Virus protein VP39"/>
    <property type="match status" value="1"/>
</dbReference>
<proteinExistence type="predicted"/>
<protein>
    <submittedName>
        <fullName evidence="2">Demethylmenaquinone methyltransferase</fullName>
        <ecNumber evidence="2">2.1.1.163</ecNumber>
    </submittedName>
</protein>
<keyword evidence="2" id="KW-0808">Transferase</keyword>
<dbReference type="RefSeq" id="WP_245293985.1">
    <property type="nucleotide sequence ID" value="NZ_MCRJ01000037.1"/>
</dbReference>
<gene>
    <name evidence="2" type="primary">ubiE_2</name>
    <name evidence="2" type="ORF">A6302_01844</name>
</gene>
<accession>A0A1E3H503</accession>
<dbReference type="CDD" id="cd02440">
    <property type="entry name" value="AdoMet_MTases"/>
    <property type="match status" value="1"/>
</dbReference>
<organism evidence="2 3">
    <name type="scientific">Methylobrevis pamukkalensis</name>
    <dbReference type="NCBI Taxonomy" id="1439726"/>
    <lineage>
        <taxon>Bacteria</taxon>
        <taxon>Pseudomonadati</taxon>
        <taxon>Pseudomonadota</taxon>
        <taxon>Alphaproteobacteria</taxon>
        <taxon>Hyphomicrobiales</taxon>
        <taxon>Pleomorphomonadaceae</taxon>
        <taxon>Methylobrevis</taxon>
    </lineage>
</organism>
<dbReference type="SUPFAM" id="SSF53335">
    <property type="entry name" value="S-adenosyl-L-methionine-dependent methyltransferases"/>
    <property type="match status" value="1"/>
</dbReference>